<dbReference type="Proteomes" id="UP000265520">
    <property type="component" value="Unassembled WGS sequence"/>
</dbReference>
<protein>
    <submittedName>
        <fullName evidence="1">DnaJ-like subfamily C member 25</fullName>
    </submittedName>
</protein>
<evidence type="ECO:0000313" key="2">
    <source>
        <dbReference type="Proteomes" id="UP000265520"/>
    </source>
</evidence>
<reference evidence="1 2" key="1">
    <citation type="journal article" date="2018" name="Front. Plant Sci.">
        <title>Red Clover (Trifolium pratense) and Zigzag Clover (T. medium) - A Picture of Genomic Similarities and Differences.</title>
        <authorList>
            <person name="Dluhosova J."/>
            <person name="Istvanek J."/>
            <person name="Nedelnik J."/>
            <person name="Repkova J."/>
        </authorList>
    </citation>
    <scope>NUCLEOTIDE SEQUENCE [LARGE SCALE GENOMIC DNA]</scope>
    <source>
        <strain evidence="2">cv. 10/8</strain>
        <tissue evidence="1">Leaf</tissue>
    </source>
</reference>
<keyword evidence="2" id="KW-1185">Reference proteome</keyword>
<accession>A0A392U4W8</accession>
<name>A0A392U4W8_9FABA</name>
<dbReference type="AlphaFoldDB" id="A0A392U4W8"/>
<dbReference type="EMBL" id="LXQA010737182">
    <property type="protein sequence ID" value="MCI68479.1"/>
    <property type="molecule type" value="Genomic_DNA"/>
</dbReference>
<evidence type="ECO:0000313" key="1">
    <source>
        <dbReference type="EMBL" id="MCI68479.1"/>
    </source>
</evidence>
<proteinExistence type="predicted"/>
<sequence length="34" mass="3904">MVKKTPAYKNKLRALELERSGGITNKKKSQKNKD</sequence>
<comment type="caution">
    <text evidence="1">The sequence shown here is derived from an EMBL/GenBank/DDBJ whole genome shotgun (WGS) entry which is preliminary data.</text>
</comment>
<feature type="non-terminal residue" evidence="1">
    <location>
        <position position="34"/>
    </location>
</feature>
<organism evidence="1 2">
    <name type="scientific">Trifolium medium</name>
    <dbReference type="NCBI Taxonomy" id="97028"/>
    <lineage>
        <taxon>Eukaryota</taxon>
        <taxon>Viridiplantae</taxon>
        <taxon>Streptophyta</taxon>
        <taxon>Embryophyta</taxon>
        <taxon>Tracheophyta</taxon>
        <taxon>Spermatophyta</taxon>
        <taxon>Magnoliopsida</taxon>
        <taxon>eudicotyledons</taxon>
        <taxon>Gunneridae</taxon>
        <taxon>Pentapetalae</taxon>
        <taxon>rosids</taxon>
        <taxon>fabids</taxon>
        <taxon>Fabales</taxon>
        <taxon>Fabaceae</taxon>
        <taxon>Papilionoideae</taxon>
        <taxon>50 kb inversion clade</taxon>
        <taxon>NPAAA clade</taxon>
        <taxon>Hologalegina</taxon>
        <taxon>IRL clade</taxon>
        <taxon>Trifolieae</taxon>
        <taxon>Trifolium</taxon>
    </lineage>
</organism>